<comment type="caution">
    <text evidence="2">The sequence shown here is derived from an EMBL/GenBank/DDBJ whole genome shotgun (WGS) entry which is preliminary data.</text>
</comment>
<evidence type="ECO:0000313" key="2">
    <source>
        <dbReference type="EMBL" id="CAG7820279.1"/>
    </source>
</evidence>
<sequence>SHTVARQMPNGEKMYELEYPIKNLRNLIATSDSTLLVGPGFEKLKDTLYIFNAKTGVMAHKIILKYPNFKDYLTILAVPRRATQVALIDSDKGNIIDVKTKKFVRSVPKWGGRCTKDGKFGLYAPGRGGLELIDLKHGKSIRTFIPKVAEGVFTIITMFNRTDEYVLYYHGGRKT</sequence>
<name>A0A8J2LCI6_9HEXA</name>
<dbReference type="EMBL" id="CAJVCH010474175">
    <property type="protein sequence ID" value="CAG7820279.1"/>
    <property type="molecule type" value="Genomic_DNA"/>
</dbReference>
<feature type="non-terminal residue" evidence="2">
    <location>
        <position position="1"/>
    </location>
</feature>
<protein>
    <recommendedName>
        <fullName evidence="1">NWD2 C-terminal beta-propeller domain-containing protein</fullName>
    </recommendedName>
</protein>
<reference evidence="2" key="1">
    <citation type="submission" date="2021-06" db="EMBL/GenBank/DDBJ databases">
        <authorList>
            <person name="Hodson N. C."/>
            <person name="Mongue J. A."/>
            <person name="Jaron S. K."/>
        </authorList>
    </citation>
    <scope>NUCLEOTIDE SEQUENCE</scope>
</reference>
<dbReference type="OrthoDB" id="2325716at2759"/>
<gene>
    <name evidence="2" type="ORF">AFUS01_LOCUS30678</name>
</gene>
<keyword evidence="3" id="KW-1185">Reference proteome</keyword>
<dbReference type="AlphaFoldDB" id="A0A8J2LCI6"/>
<proteinExistence type="predicted"/>
<dbReference type="Pfam" id="PF23586">
    <property type="entry name" value="Beta-prop_NWD2_C"/>
    <property type="match status" value="1"/>
</dbReference>
<organism evidence="2 3">
    <name type="scientific">Allacma fusca</name>
    <dbReference type="NCBI Taxonomy" id="39272"/>
    <lineage>
        <taxon>Eukaryota</taxon>
        <taxon>Metazoa</taxon>
        <taxon>Ecdysozoa</taxon>
        <taxon>Arthropoda</taxon>
        <taxon>Hexapoda</taxon>
        <taxon>Collembola</taxon>
        <taxon>Symphypleona</taxon>
        <taxon>Sminthuridae</taxon>
        <taxon>Allacma</taxon>
    </lineage>
</organism>
<evidence type="ECO:0000313" key="3">
    <source>
        <dbReference type="Proteomes" id="UP000708208"/>
    </source>
</evidence>
<accession>A0A8J2LCI6</accession>
<feature type="domain" description="NWD2 C-terminal beta-propeller" evidence="1">
    <location>
        <begin position="2"/>
        <end position="175"/>
    </location>
</feature>
<evidence type="ECO:0000259" key="1">
    <source>
        <dbReference type="Pfam" id="PF23586"/>
    </source>
</evidence>
<dbReference type="Proteomes" id="UP000708208">
    <property type="component" value="Unassembled WGS sequence"/>
</dbReference>
<dbReference type="InterPro" id="IPR056534">
    <property type="entry name" value="Beta-prop_NWD2_C"/>
</dbReference>
<feature type="non-terminal residue" evidence="2">
    <location>
        <position position="175"/>
    </location>
</feature>